<keyword evidence="1" id="KW-0472">Membrane</keyword>
<dbReference type="PANTHER" id="PTHR23516">
    <property type="entry name" value="SAM (S-ADENOSYL METHIONINE) TRANSPORTER"/>
    <property type="match status" value="1"/>
</dbReference>
<dbReference type="AlphaFoldDB" id="A0ABD1YK12"/>
<dbReference type="InterPro" id="IPR038279">
    <property type="entry name" value="Ndc10_dom2_sf"/>
</dbReference>
<evidence type="ECO:0000259" key="2">
    <source>
        <dbReference type="Pfam" id="PF12550"/>
    </source>
</evidence>
<organism evidence="3 4">
    <name type="scientific">Riccia fluitans</name>
    <dbReference type="NCBI Taxonomy" id="41844"/>
    <lineage>
        <taxon>Eukaryota</taxon>
        <taxon>Viridiplantae</taxon>
        <taxon>Streptophyta</taxon>
        <taxon>Embryophyta</taxon>
        <taxon>Marchantiophyta</taxon>
        <taxon>Marchantiopsida</taxon>
        <taxon>Marchantiidae</taxon>
        <taxon>Marchantiales</taxon>
        <taxon>Ricciaceae</taxon>
        <taxon>Riccia</taxon>
    </lineage>
</organism>
<evidence type="ECO:0000256" key="1">
    <source>
        <dbReference type="SAM" id="Phobius"/>
    </source>
</evidence>
<sequence>MQCSHFGYERSSDWYNIKLLKSGANLLKELDYRVDKESVKFGFEAIGLKTKAKTHVGRGSGARMVELGGANHLTHVMAGEQDPTELQLQRVVPILEERIIVMHEDFNAKVFGINLQLSQQTEEIKGLRQRLEDILSGKVEMRLTARFDMDCSRTTSDTRHSPNVAEPNVAETTQAEIATYLPRTYKLSRGIVTVSDLWREWAKGLGGGPAIRDLEKNCHTTWCEGNERRFFNRRKLGFRQEWLCKTFWLMALGTGAATIGVGAFANLMVDQFGLGLVSSTFIAAAIARLGIFLILNGWGENIATQHPKLAMSLFNAFQALIGTEVPLSS</sequence>
<dbReference type="PANTHER" id="PTHR23516:SF2">
    <property type="entry name" value="MOLYBDATE-ANION TRANSPORTER"/>
    <property type="match status" value="1"/>
</dbReference>
<feature type="transmembrane region" description="Helical" evidence="1">
    <location>
        <begin position="271"/>
        <end position="295"/>
    </location>
</feature>
<keyword evidence="1" id="KW-0812">Transmembrane</keyword>
<dbReference type="Pfam" id="PF12550">
    <property type="entry name" value="GCR1_C"/>
    <property type="match status" value="1"/>
</dbReference>
<keyword evidence="1" id="KW-1133">Transmembrane helix</keyword>
<dbReference type="InterPro" id="IPR022210">
    <property type="entry name" value="TF_GCR1-like"/>
</dbReference>
<comment type="caution">
    <text evidence="3">The sequence shown here is derived from an EMBL/GenBank/DDBJ whole genome shotgun (WGS) entry which is preliminary data.</text>
</comment>
<dbReference type="InterPro" id="IPR008509">
    <property type="entry name" value="MOT2/MFSD5"/>
</dbReference>
<protein>
    <recommendedName>
        <fullName evidence="2">Transcription activator GCR1-like domain-containing protein</fullName>
    </recommendedName>
</protein>
<feature type="transmembrane region" description="Helical" evidence="1">
    <location>
        <begin position="242"/>
        <end position="265"/>
    </location>
</feature>
<dbReference type="Proteomes" id="UP001605036">
    <property type="component" value="Unassembled WGS sequence"/>
</dbReference>
<dbReference type="EMBL" id="JBHFFA010000004">
    <property type="protein sequence ID" value="KAL2630953.1"/>
    <property type="molecule type" value="Genomic_DNA"/>
</dbReference>
<name>A0ABD1YK12_9MARC</name>
<evidence type="ECO:0000313" key="4">
    <source>
        <dbReference type="Proteomes" id="UP001605036"/>
    </source>
</evidence>
<proteinExistence type="predicted"/>
<evidence type="ECO:0000313" key="3">
    <source>
        <dbReference type="EMBL" id="KAL2630953.1"/>
    </source>
</evidence>
<reference evidence="3 4" key="1">
    <citation type="submission" date="2024-09" db="EMBL/GenBank/DDBJ databases">
        <title>Chromosome-scale assembly of Riccia fluitans.</title>
        <authorList>
            <person name="Paukszto L."/>
            <person name="Sawicki J."/>
            <person name="Karawczyk K."/>
            <person name="Piernik-Szablinska J."/>
            <person name="Szczecinska M."/>
            <person name="Mazdziarz M."/>
        </authorList>
    </citation>
    <scope>NUCLEOTIDE SEQUENCE [LARGE SCALE GENOMIC DNA]</scope>
    <source>
        <strain evidence="3">Rf_01</strain>
        <tissue evidence="3">Aerial parts of the thallus</tissue>
    </source>
</reference>
<keyword evidence="4" id="KW-1185">Reference proteome</keyword>
<dbReference type="Gene3D" id="1.10.443.20">
    <property type="entry name" value="Centromere DNA-binding protein complex CBF3 subunit, domain 2"/>
    <property type="match status" value="1"/>
</dbReference>
<accession>A0ABD1YK12</accession>
<feature type="domain" description="Transcription activator GCR1-like" evidence="2">
    <location>
        <begin position="185"/>
        <end position="235"/>
    </location>
</feature>
<gene>
    <name evidence="3" type="ORF">R1flu_015639</name>
</gene>